<feature type="transmembrane region" description="Helical" evidence="1">
    <location>
        <begin position="297"/>
        <end position="318"/>
    </location>
</feature>
<keyword evidence="1" id="KW-0472">Membrane</keyword>
<keyword evidence="1 2" id="KW-0812">Transmembrane</keyword>
<dbReference type="InParanoid" id="Q22LJ7"/>
<dbReference type="OrthoDB" id="298611at2759"/>
<dbReference type="GeneID" id="7837936"/>
<feature type="transmembrane region" description="Helical" evidence="1">
    <location>
        <begin position="27"/>
        <end position="49"/>
    </location>
</feature>
<evidence type="ECO:0000256" key="1">
    <source>
        <dbReference type="SAM" id="Phobius"/>
    </source>
</evidence>
<evidence type="ECO:0000313" key="2">
    <source>
        <dbReference type="EMBL" id="EAR86143.2"/>
    </source>
</evidence>
<dbReference type="EMBL" id="GG662863">
    <property type="protein sequence ID" value="EAR86143.2"/>
    <property type="molecule type" value="Genomic_DNA"/>
</dbReference>
<dbReference type="HOGENOM" id="CLU_013044_1_0_1"/>
<dbReference type="KEGG" id="tet:TTHERM_00872600"/>
<proteinExistence type="predicted"/>
<sequence length="812" mass="94585">MIYSKLDLFSSQFQFGIGGQYKKKGTLFGTLLSMIIVLTTFAYFVYILYQYQTNQIEPNFRTQSFITEDTIDIDLNTDLVGFQFVYGTQPNFNKTYISFLAYYHLQIQDNFTMIPLNIINCTNPNLEGFQCLDFSTLNNYKLTLNTKQNIQSALWIFTYRCIDEDTQKTSISDNCANETDIDNIINDKNSIIRLKLFTSQYNTSSQQMQVNYRNAYINPVSTLQILTQIKSEKQVTSIKEGAIVQYEKSFSSPISYSQQDQPTDRVQSEQQVGVGSISSIFIYPDEIVQNTQIQFLALPQILASIYSVFTLLMFLGVFGRQISSSLLNNDLLHIFMKNIYLDTYLKIADCQTTKQENLYQVNLDSRRQDIKESQAQNLHQNNRREFIEENAGEVDEQKPEEEKSQIFVPAFRNRQKNSLDVDQSSNLFSPTNFDRQAFLQKQALVVENQEVCIQKCQDKLINRNSVISQYNEESCQEKQNIIQDCVIEEPTQQYQITQKTEMTPGNLVNRNLVLSFYNDENFKDELNNLQDYVKEESTLQHQITQKSEMSPENCQRSFIQSQIKSNFKIKQEIDSQSKQICQSKINKNFFKMLIQKILSIQDANISKKIRSIFSKVIFCRYINLNSVHGITADHQNKIQKQITNDQNILSYFRDILFLKKAVMLMMTKDQLAILQLIGCSSNFLDLDLDKLETDPTQLGKVLSSILLVSLFILYQNIQKNLTPQAISKHNLQFINRKAYRRNMLTNFYKDATKMKNQATQIIKFYLHQKNLIKIAHLIKQISLICEYLCCQCLAFNIKLQIVQLLLRLKYYQ</sequence>
<organism evidence="2 3">
    <name type="scientific">Tetrahymena thermophila (strain SB210)</name>
    <dbReference type="NCBI Taxonomy" id="312017"/>
    <lineage>
        <taxon>Eukaryota</taxon>
        <taxon>Sar</taxon>
        <taxon>Alveolata</taxon>
        <taxon>Ciliophora</taxon>
        <taxon>Intramacronucleata</taxon>
        <taxon>Oligohymenophorea</taxon>
        <taxon>Hymenostomatida</taxon>
        <taxon>Tetrahymenina</taxon>
        <taxon>Tetrahymenidae</taxon>
        <taxon>Tetrahymena</taxon>
    </lineage>
</organism>
<name>Q22LJ7_TETTS</name>
<keyword evidence="3" id="KW-1185">Reference proteome</keyword>
<dbReference type="RefSeq" id="XP_976738.2">
    <property type="nucleotide sequence ID" value="XM_971645.2"/>
</dbReference>
<dbReference type="AlphaFoldDB" id="Q22LJ7"/>
<dbReference type="Proteomes" id="UP000009168">
    <property type="component" value="Unassembled WGS sequence"/>
</dbReference>
<accession>Q22LJ7</accession>
<keyword evidence="1" id="KW-1133">Transmembrane helix</keyword>
<evidence type="ECO:0000313" key="3">
    <source>
        <dbReference type="Proteomes" id="UP000009168"/>
    </source>
</evidence>
<gene>
    <name evidence="2" type="ORF">TTHERM_00872600</name>
</gene>
<reference evidence="3" key="1">
    <citation type="journal article" date="2006" name="PLoS Biol.">
        <title>Macronuclear genome sequence of the ciliate Tetrahymena thermophila, a model eukaryote.</title>
        <authorList>
            <person name="Eisen J.A."/>
            <person name="Coyne R.S."/>
            <person name="Wu M."/>
            <person name="Wu D."/>
            <person name="Thiagarajan M."/>
            <person name="Wortman J.R."/>
            <person name="Badger J.H."/>
            <person name="Ren Q."/>
            <person name="Amedeo P."/>
            <person name="Jones K.M."/>
            <person name="Tallon L.J."/>
            <person name="Delcher A.L."/>
            <person name="Salzberg S.L."/>
            <person name="Silva J.C."/>
            <person name="Haas B.J."/>
            <person name="Majoros W.H."/>
            <person name="Farzad M."/>
            <person name="Carlton J.M."/>
            <person name="Smith R.K. Jr."/>
            <person name="Garg J."/>
            <person name="Pearlman R.E."/>
            <person name="Karrer K.M."/>
            <person name="Sun L."/>
            <person name="Manning G."/>
            <person name="Elde N.C."/>
            <person name="Turkewitz A.P."/>
            <person name="Asai D.J."/>
            <person name="Wilkes D.E."/>
            <person name="Wang Y."/>
            <person name="Cai H."/>
            <person name="Collins K."/>
            <person name="Stewart B.A."/>
            <person name="Lee S.R."/>
            <person name="Wilamowska K."/>
            <person name="Weinberg Z."/>
            <person name="Ruzzo W.L."/>
            <person name="Wloga D."/>
            <person name="Gaertig J."/>
            <person name="Frankel J."/>
            <person name="Tsao C.-C."/>
            <person name="Gorovsky M.A."/>
            <person name="Keeling P.J."/>
            <person name="Waller R.F."/>
            <person name="Patron N.J."/>
            <person name="Cherry J.M."/>
            <person name="Stover N.A."/>
            <person name="Krieger C.J."/>
            <person name="del Toro C."/>
            <person name="Ryder H.F."/>
            <person name="Williamson S.C."/>
            <person name="Barbeau R.A."/>
            <person name="Hamilton E.P."/>
            <person name="Orias E."/>
        </authorList>
    </citation>
    <scope>NUCLEOTIDE SEQUENCE [LARGE SCALE GENOMIC DNA]</scope>
    <source>
        <strain evidence="3">SB210</strain>
    </source>
</reference>
<protein>
    <submittedName>
        <fullName evidence="2">Transmembrane protein, putative</fullName>
    </submittedName>
</protein>